<dbReference type="PROSITE" id="PS51371">
    <property type="entry name" value="CBS"/>
    <property type="match status" value="1"/>
</dbReference>
<comment type="caution">
    <text evidence="11">The sequence shown here is derived from an EMBL/GenBank/DDBJ whole genome shotgun (WGS) entry which is preliminary data.</text>
</comment>
<dbReference type="AlphaFoldDB" id="A0A5J5KWW5"/>
<evidence type="ECO:0000313" key="11">
    <source>
        <dbReference type="EMBL" id="KAA9394173.1"/>
    </source>
</evidence>
<evidence type="ECO:0000256" key="6">
    <source>
        <dbReference type="ARBA" id="ARBA00066388"/>
    </source>
</evidence>
<dbReference type="InterPro" id="IPR027417">
    <property type="entry name" value="P-loop_NTPase"/>
</dbReference>
<dbReference type="RefSeq" id="WP_158033913.1">
    <property type="nucleotide sequence ID" value="NZ_ML708617.1"/>
</dbReference>
<dbReference type="Pfam" id="PF00571">
    <property type="entry name" value="CBS"/>
    <property type="match status" value="1"/>
</dbReference>
<dbReference type="Gene3D" id="3.40.50.300">
    <property type="entry name" value="P-loop containing nucleotide triphosphate hydrolases"/>
    <property type="match status" value="1"/>
</dbReference>
<comment type="similarity">
    <text evidence="1">Belongs to the ABC transporter superfamily.</text>
</comment>
<feature type="domain" description="CBS" evidence="10">
    <location>
        <begin position="279"/>
        <end position="338"/>
    </location>
</feature>
<sequence length="428" mass="46196">MSSQASAEGQQNGQGAGQEVTGVPILLDGVTKQYGSKSAPAVDHLTLEIPAGSTVMFVGPSGCGKTTTMKMINRLIEPTEGSIVIDGEDVTTMNGDELRRRMGYVIQAGGLFPHMTVAANIGMVPKMLGWDKQRIASRVDELLELVSLDPGQYRDRYPKQLSGGQQQRVGVARALAADPPVLLMDEPFGAVDPITRQRLQEEMISIQQELKKTIVIVTHDIDEAVKLGDWVVVFDEGAHIQQYDSPERILSDPANDFVADFVGRGAGLKTLGLARVHEVPRMEAVVVTPEQTPAEALRQAEESGHGHVLVLDKQQRPIAWPSVEQLRRAEKLPHIHEENLPVVGTGATLEDALDTMLVSRAGAALVVGARGRFEGVVDLDTVMETLRDRRAGENQPKAPVGTNDEDITLERSPETGEITIVPSGGGAR</sequence>
<dbReference type="InterPro" id="IPR003439">
    <property type="entry name" value="ABC_transporter-like_ATP-bd"/>
</dbReference>
<reference evidence="11 12" key="1">
    <citation type="submission" date="2019-05" db="EMBL/GenBank/DDBJ databases">
        <title>Kocuria coralli sp. nov., a novel actinobacterium isolated from coral reef seawater.</title>
        <authorList>
            <person name="Li J."/>
        </authorList>
    </citation>
    <scope>NUCLEOTIDE SEQUENCE [LARGE SCALE GENOMIC DNA]</scope>
    <source>
        <strain evidence="11 12">SCSIO 13007</strain>
    </source>
</reference>
<evidence type="ECO:0000256" key="7">
    <source>
        <dbReference type="PROSITE-ProRule" id="PRU00703"/>
    </source>
</evidence>
<proteinExistence type="inferred from homology"/>
<keyword evidence="12" id="KW-1185">Reference proteome</keyword>
<protein>
    <recommendedName>
        <fullName evidence="6">ABC-type quaternary amine transporter</fullName>
        <ecNumber evidence="6">7.6.2.9</ecNumber>
    </recommendedName>
</protein>
<dbReference type="CDD" id="cd02205">
    <property type="entry name" value="CBS_pair_SF"/>
    <property type="match status" value="1"/>
</dbReference>
<evidence type="ECO:0000256" key="3">
    <source>
        <dbReference type="ARBA" id="ARBA00022737"/>
    </source>
</evidence>
<gene>
    <name evidence="11" type="ORF">FCK90_08320</name>
</gene>
<evidence type="ECO:0000313" key="12">
    <source>
        <dbReference type="Proteomes" id="UP000325957"/>
    </source>
</evidence>
<dbReference type="EC" id="7.6.2.9" evidence="6"/>
<dbReference type="SUPFAM" id="SSF54631">
    <property type="entry name" value="CBS-domain pair"/>
    <property type="match status" value="1"/>
</dbReference>
<dbReference type="InterPro" id="IPR005892">
    <property type="entry name" value="Gly-betaine_transp_ATP-bd"/>
</dbReference>
<dbReference type="InterPro" id="IPR046342">
    <property type="entry name" value="CBS_dom_sf"/>
</dbReference>
<dbReference type="InterPro" id="IPR017871">
    <property type="entry name" value="ABC_transporter-like_CS"/>
</dbReference>
<feature type="region of interest" description="Disordered" evidence="8">
    <location>
        <begin position="388"/>
        <end position="428"/>
    </location>
</feature>
<dbReference type="NCBIfam" id="TIGR01186">
    <property type="entry name" value="proV"/>
    <property type="match status" value="1"/>
</dbReference>
<keyword evidence="5 11" id="KW-0067">ATP-binding</keyword>
<feature type="domain" description="ABC transporter" evidence="9">
    <location>
        <begin position="25"/>
        <end position="262"/>
    </location>
</feature>
<evidence type="ECO:0000256" key="1">
    <source>
        <dbReference type="ARBA" id="ARBA00005417"/>
    </source>
</evidence>
<evidence type="ECO:0000259" key="9">
    <source>
        <dbReference type="PROSITE" id="PS50893"/>
    </source>
</evidence>
<dbReference type="PROSITE" id="PS00211">
    <property type="entry name" value="ABC_TRANSPORTER_1"/>
    <property type="match status" value="1"/>
</dbReference>
<keyword evidence="2" id="KW-0813">Transport</keyword>
<dbReference type="FunFam" id="3.40.50.300:FF:000425">
    <property type="entry name" value="Probable ABC transporter, ATP-binding subunit"/>
    <property type="match status" value="1"/>
</dbReference>
<dbReference type="SMART" id="SM00382">
    <property type="entry name" value="AAA"/>
    <property type="match status" value="1"/>
</dbReference>
<evidence type="ECO:0000256" key="2">
    <source>
        <dbReference type="ARBA" id="ARBA00022448"/>
    </source>
</evidence>
<dbReference type="GO" id="GO:0031460">
    <property type="term" value="P:glycine betaine transport"/>
    <property type="evidence" value="ECO:0007669"/>
    <property type="project" value="InterPro"/>
</dbReference>
<keyword evidence="3" id="KW-0677">Repeat</keyword>
<dbReference type="InterPro" id="IPR000644">
    <property type="entry name" value="CBS_dom"/>
</dbReference>
<dbReference type="PANTHER" id="PTHR43117:SF4">
    <property type="entry name" value="OSMOPROTECTANT IMPORT ATP-BINDING PROTEIN OSMV"/>
    <property type="match status" value="1"/>
</dbReference>
<accession>A0A5J5KWW5</accession>
<keyword evidence="4" id="KW-0547">Nucleotide-binding</keyword>
<organism evidence="11 12">
    <name type="scientific">Kocuria coralli</name>
    <dbReference type="NCBI Taxonomy" id="1461025"/>
    <lineage>
        <taxon>Bacteria</taxon>
        <taxon>Bacillati</taxon>
        <taxon>Actinomycetota</taxon>
        <taxon>Actinomycetes</taxon>
        <taxon>Micrococcales</taxon>
        <taxon>Micrococcaceae</taxon>
        <taxon>Kocuria</taxon>
    </lineage>
</organism>
<dbReference type="PROSITE" id="PS50893">
    <property type="entry name" value="ABC_TRANSPORTER_2"/>
    <property type="match status" value="1"/>
</dbReference>
<dbReference type="SUPFAM" id="SSF52540">
    <property type="entry name" value="P-loop containing nucleoside triphosphate hydrolases"/>
    <property type="match status" value="1"/>
</dbReference>
<dbReference type="PANTHER" id="PTHR43117">
    <property type="entry name" value="OSMOPROTECTANT IMPORT ATP-BINDING PROTEIN OSMV"/>
    <property type="match status" value="1"/>
</dbReference>
<dbReference type="GO" id="GO:0015418">
    <property type="term" value="F:ABC-type quaternary ammonium compound transporting activity"/>
    <property type="evidence" value="ECO:0007669"/>
    <property type="project" value="UniProtKB-EC"/>
</dbReference>
<dbReference type="GO" id="GO:0005524">
    <property type="term" value="F:ATP binding"/>
    <property type="evidence" value="ECO:0007669"/>
    <property type="project" value="UniProtKB-KW"/>
</dbReference>
<evidence type="ECO:0000256" key="5">
    <source>
        <dbReference type="ARBA" id="ARBA00022840"/>
    </source>
</evidence>
<dbReference type="InterPro" id="IPR003593">
    <property type="entry name" value="AAA+_ATPase"/>
</dbReference>
<keyword evidence="7" id="KW-0129">CBS domain</keyword>
<evidence type="ECO:0000256" key="4">
    <source>
        <dbReference type="ARBA" id="ARBA00022741"/>
    </source>
</evidence>
<dbReference type="OrthoDB" id="9802264at2"/>
<dbReference type="Proteomes" id="UP000325957">
    <property type="component" value="Unassembled WGS sequence"/>
</dbReference>
<dbReference type="Pfam" id="PF00005">
    <property type="entry name" value="ABC_tran"/>
    <property type="match status" value="1"/>
</dbReference>
<dbReference type="GO" id="GO:0016020">
    <property type="term" value="C:membrane"/>
    <property type="evidence" value="ECO:0007669"/>
    <property type="project" value="InterPro"/>
</dbReference>
<name>A0A5J5KWW5_9MICC</name>
<dbReference type="EMBL" id="SZWF01000009">
    <property type="protein sequence ID" value="KAA9394173.1"/>
    <property type="molecule type" value="Genomic_DNA"/>
</dbReference>
<evidence type="ECO:0000256" key="8">
    <source>
        <dbReference type="SAM" id="MobiDB-lite"/>
    </source>
</evidence>
<dbReference type="GO" id="GO:0016887">
    <property type="term" value="F:ATP hydrolysis activity"/>
    <property type="evidence" value="ECO:0007669"/>
    <property type="project" value="InterPro"/>
</dbReference>
<evidence type="ECO:0000259" key="10">
    <source>
        <dbReference type="PROSITE" id="PS51371"/>
    </source>
</evidence>
<dbReference type="Gene3D" id="3.10.580.10">
    <property type="entry name" value="CBS-domain"/>
    <property type="match status" value="1"/>
</dbReference>